<dbReference type="RefSeq" id="WP_015795507.1">
    <property type="nucleotide sequence ID" value="NC_013131.1"/>
</dbReference>
<feature type="domain" description="Protein kinase" evidence="9">
    <location>
        <begin position="90"/>
        <end position="330"/>
    </location>
</feature>
<organism evidence="10 11">
    <name type="scientific">Catenulispora acidiphila (strain DSM 44928 / JCM 14897 / NBRC 102108 / NRRL B-24433 / ID139908)</name>
    <dbReference type="NCBI Taxonomy" id="479433"/>
    <lineage>
        <taxon>Bacteria</taxon>
        <taxon>Bacillati</taxon>
        <taxon>Actinomycetota</taxon>
        <taxon>Actinomycetes</taxon>
        <taxon>Catenulisporales</taxon>
        <taxon>Catenulisporaceae</taxon>
        <taxon>Catenulispora</taxon>
    </lineage>
</organism>
<keyword evidence="4" id="KW-0547">Nucleotide-binding</keyword>
<dbReference type="SMART" id="SM00220">
    <property type="entry name" value="S_TKc"/>
    <property type="match status" value="1"/>
</dbReference>
<evidence type="ECO:0000256" key="4">
    <source>
        <dbReference type="ARBA" id="ARBA00022741"/>
    </source>
</evidence>
<evidence type="ECO:0000259" key="9">
    <source>
        <dbReference type="PROSITE" id="PS50011"/>
    </source>
</evidence>
<dbReference type="GO" id="GO:0005524">
    <property type="term" value="F:ATP binding"/>
    <property type="evidence" value="ECO:0007669"/>
    <property type="project" value="UniProtKB-KW"/>
</dbReference>
<evidence type="ECO:0000256" key="5">
    <source>
        <dbReference type="ARBA" id="ARBA00022777"/>
    </source>
</evidence>
<keyword evidence="8" id="KW-0812">Transmembrane</keyword>
<evidence type="ECO:0000256" key="6">
    <source>
        <dbReference type="ARBA" id="ARBA00022840"/>
    </source>
</evidence>
<gene>
    <name evidence="10" type="ordered locus">Caci_6948</name>
</gene>
<keyword evidence="5 10" id="KW-0418">Kinase</keyword>
<evidence type="ECO:0000313" key="11">
    <source>
        <dbReference type="Proteomes" id="UP000000851"/>
    </source>
</evidence>
<dbReference type="InterPro" id="IPR011009">
    <property type="entry name" value="Kinase-like_dom_sf"/>
</dbReference>
<dbReference type="GO" id="GO:0004674">
    <property type="term" value="F:protein serine/threonine kinase activity"/>
    <property type="evidence" value="ECO:0007669"/>
    <property type="project" value="UniProtKB-KW"/>
</dbReference>
<proteinExistence type="predicted"/>
<dbReference type="Proteomes" id="UP000000851">
    <property type="component" value="Chromosome"/>
</dbReference>
<dbReference type="SUPFAM" id="SSF56112">
    <property type="entry name" value="Protein kinase-like (PK-like)"/>
    <property type="match status" value="1"/>
</dbReference>
<feature type="transmembrane region" description="Helical" evidence="8">
    <location>
        <begin position="52"/>
        <end position="69"/>
    </location>
</feature>
<sequence>MPQVWESTARPVAVVGQIAAVTGLTDAGMAAVDALLGYVRDGTAGADTGMRLGAIFGVVIGLFIAAMRMRAGVMDAPRRVPRVGDFVGGWQVLGMTARGGYRFEVRDALGRHGTLRLIDQRSDFGAGVAIQRLQYEASVLKSIDSEYVGKVLADGRIRNLYYLVTEYFAGTTLLRRVAPHGEGVLPLRDYELFQAARGTVAALAEIHGRHAVHEAVCPETVILRDHGIGGIAELGHRTPFELRNGSTVDSKGYAAPEGCGSAAADIYGWAASMVFAATGRHPMPAVAGGPGAPDLSECPEWIRPLLAEALDGDPDRRPEADALATRLDAIGERLKMSLKIPEPAHPARSDMILPRWLAGTLVLALADLLITAATLPTPARPVTVPPPAASTSAAPTTATTASATPTLQPATPTPTPTPTPSPIPTPTPTQPTTTAPVAELTTSLGPDRWPTDAQDGSPAMYAYFGASFYWPQWTSCDDRVCITSDGGPKVDVYTVHPIKQIAKFSSQVSSPYQQLLAQGFKPAEAKDLLKMD</sequence>
<dbReference type="InParanoid" id="C7Q3L4"/>
<evidence type="ECO:0000256" key="7">
    <source>
        <dbReference type="SAM" id="MobiDB-lite"/>
    </source>
</evidence>
<dbReference type="PANTHER" id="PTHR43289">
    <property type="entry name" value="MITOGEN-ACTIVATED PROTEIN KINASE KINASE KINASE 20-RELATED"/>
    <property type="match status" value="1"/>
</dbReference>
<dbReference type="EMBL" id="CP001700">
    <property type="protein sequence ID" value="ACU75779.1"/>
    <property type="molecule type" value="Genomic_DNA"/>
</dbReference>
<evidence type="ECO:0000256" key="8">
    <source>
        <dbReference type="SAM" id="Phobius"/>
    </source>
</evidence>
<keyword evidence="3" id="KW-0808">Transferase</keyword>
<dbReference type="AlphaFoldDB" id="C7Q3L4"/>
<keyword evidence="8" id="KW-0472">Membrane</keyword>
<feature type="transmembrane region" description="Helical" evidence="8">
    <location>
        <begin position="12"/>
        <end position="32"/>
    </location>
</feature>
<dbReference type="STRING" id="479433.Caci_6948"/>
<keyword evidence="8" id="KW-1133">Transmembrane helix</keyword>
<dbReference type="eggNOG" id="COG0515">
    <property type="taxonomic scope" value="Bacteria"/>
</dbReference>
<dbReference type="KEGG" id="cai:Caci_6948"/>
<feature type="compositionally biased region" description="Pro residues" evidence="7">
    <location>
        <begin position="411"/>
        <end position="429"/>
    </location>
</feature>
<keyword evidence="6" id="KW-0067">ATP-binding</keyword>
<reference evidence="10 11" key="1">
    <citation type="journal article" date="2009" name="Stand. Genomic Sci.">
        <title>Complete genome sequence of Catenulispora acidiphila type strain (ID 139908).</title>
        <authorList>
            <person name="Copeland A."/>
            <person name="Lapidus A."/>
            <person name="Glavina Del Rio T."/>
            <person name="Nolan M."/>
            <person name="Lucas S."/>
            <person name="Chen F."/>
            <person name="Tice H."/>
            <person name="Cheng J.F."/>
            <person name="Bruce D."/>
            <person name="Goodwin L."/>
            <person name="Pitluck S."/>
            <person name="Mikhailova N."/>
            <person name="Pati A."/>
            <person name="Ivanova N."/>
            <person name="Mavromatis K."/>
            <person name="Chen A."/>
            <person name="Palaniappan K."/>
            <person name="Chain P."/>
            <person name="Land M."/>
            <person name="Hauser L."/>
            <person name="Chang Y.J."/>
            <person name="Jeffries C.D."/>
            <person name="Chertkov O."/>
            <person name="Brettin T."/>
            <person name="Detter J.C."/>
            <person name="Han C."/>
            <person name="Ali Z."/>
            <person name="Tindall B.J."/>
            <person name="Goker M."/>
            <person name="Bristow J."/>
            <person name="Eisen J.A."/>
            <person name="Markowitz V."/>
            <person name="Hugenholtz P."/>
            <person name="Kyrpides N.C."/>
            <person name="Klenk H.P."/>
        </authorList>
    </citation>
    <scope>NUCLEOTIDE SEQUENCE [LARGE SCALE GENOMIC DNA]</scope>
    <source>
        <strain evidence="11">DSM 44928 / JCM 14897 / NBRC 102108 / NRRL B-24433 / ID139908</strain>
    </source>
</reference>
<name>C7Q3L4_CATAD</name>
<feature type="region of interest" description="Disordered" evidence="7">
    <location>
        <begin position="377"/>
        <end position="436"/>
    </location>
</feature>
<accession>C7Q3L4</accession>
<feature type="compositionally biased region" description="Low complexity" evidence="7">
    <location>
        <begin position="389"/>
        <end position="410"/>
    </location>
</feature>
<keyword evidence="11" id="KW-1185">Reference proteome</keyword>
<dbReference type="PROSITE" id="PS50011">
    <property type="entry name" value="PROTEIN_KINASE_DOM"/>
    <property type="match status" value="1"/>
</dbReference>
<evidence type="ECO:0000256" key="1">
    <source>
        <dbReference type="ARBA" id="ARBA00012513"/>
    </source>
</evidence>
<evidence type="ECO:0000256" key="3">
    <source>
        <dbReference type="ARBA" id="ARBA00022679"/>
    </source>
</evidence>
<evidence type="ECO:0000256" key="2">
    <source>
        <dbReference type="ARBA" id="ARBA00022527"/>
    </source>
</evidence>
<dbReference type="InterPro" id="IPR000719">
    <property type="entry name" value="Prot_kinase_dom"/>
</dbReference>
<dbReference type="HOGENOM" id="CLU_511630_0_0_11"/>
<keyword evidence="2 10" id="KW-0723">Serine/threonine-protein kinase</keyword>
<protein>
    <recommendedName>
        <fullName evidence="1">non-specific serine/threonine protein kinase</fullName>
        <ecNumber evidence="1">2.7.11.1</ecNumber>
    </recommendedName>
</protein>
<dbReference type="EC" id="2.7.11.1" evidence="1"/>
<evidence type="ECO:0000313" key="10">
    <source>
        <dbReference type="EMBL" id="ACU75779.1"/>
    </source>
</evidence>
<dbReference type="PANTHER" id="PTHR43289:SF6">
    <property type="entry name" value="SERINE_THREONINE-PROTEIN KINASE NEKL-3"/>
    <property type="match status" value="1"/>
</dbReference>
<dbReference type="Gene3D" id="1.10.510.10">
    <property type="entry name" value="Transferase(Phosphotransferase) domain 1"/>
    <property type="match status" value="1"/>
</dbReference>